<dbReference type="PANTHER" id="PTHR11706">
    <property type="entry name" value="SOLUTE CARRIER PROTEIN FAMILY 11 MEMBER"/>
    <property type="match status" value="1"/>
</dbReference>
<evidence type="ECO:0000256" key="1">
    <source>
        <dbReference type="ARBA" id="ARBA00004141"/>
    </source>
</evidence>
<accession>A0A2U3KXV6</accession>
<dbReference type="GO" id="GO:0005886">
    <property type="term" value="C:plasma membrane"/>
    <property type="evidence" value="ECO:0007669"/>
    <property type="project" value="TreeGrafter"/>
</dbReference>
<feature type="transmembrane region" description="Helical" evidence="6">
    <location>
        <begin position="325"/>
        <end position="349"/>
    </location>
</feature>
<feature type="transmembrane region" description="Helical" evidence="6">
    <location>
        <begin position="188"/>
        <end position="209"/>
    </location>
</feature>
<dbReference type="NCBIfam" id="NF037982">
    <property type="entry name" value="Nramp_1"/>
    <property type="match status" value="1"/>
</dbReference>
<organism evidence="7 8">
    <name type="scientific">Candidatus Desulfosporosinus infrequens</name>
    <dbReference type="NCBI Taxonomy" id="2043169"/>
    <lineage>
        <taxon>Bacteria</taxon>
        <taxon>Bacillati</taxon>
        <taxon>Bacillota</taxon>
        <taxon>Clostridia</taxon>
        <taxon>Eubacteriales</taxon>
        <taxon>Desulfitobacteriaceae</taxon>
        <taxon>Desulfosporosinus</taxon>
    </lineage>
</organism>
<dbReference type="EMBL" id="OMOF01000234">
    <property type="protein sequence ID" value="SPF44468.1"/>
    <property type="molecule type" value="Genomic_DNA"/>
</dbReference>
<comment type="subcellular location">
    <subcellularLocation>
        <location evidence="1">Membrane</location>
        <topology evidence="1">Multi-pass membrane protein</topology>
    </subcellularLocation>
</comment>
<gene>
    <name evidence="7" type="ORF">SBF1_3090002</name>
</gene>
<dbReference type="Proteomes" id="UP000238916">
    <property type="component" value="Unassembled WGS sequence"/>
</dbReference>
<dbReference type="GO" id="GO:0005384">
    <property type="term" value="F:manganese ion transmembrane transporter activity"/>
    <property type="evidence" value="ECO:0007669"/>
    <property type="project" value="TreeGrafter"/>
</dbReference>
<evidence type="ECO:0000313" key="8">
    <source>
        <dbReference type="Proteomes" id="UP000238916"/>
    </source>
</evidence>
<dbReference type="Pfam" id="PF01566">
    <property type="entry name" value="Nramp"/>
    <property type="match status" value="1"/>
</dbReference>
<feature type="transmembrane region" description="Helical" evidence="6">
    <location>
        <begin position="355"/>
        <end position="374"/>
    </location>
</feature>
<name>A0A2U3KXV6_9FIRM</name>
<dbReference type="OrthoDB" id="141480at2"/>
<feature type="transmembrane region" description="Helical" evidence="6">
    <location>
        <begin position="279"/>
        <end position="304"/>
    </location>
</feature>
<keyword evidence="5 6" id="KW-0472">Membrane</keyword>
<dbReference type="GO" id="GO:0015086">
    <property type="term" value="F:cadmium ion transmembrane transporter activity"/>
    <property type="evidence" value="ECO:0007669"/>
    <property type="project" value="TreeGrafter"/>
</dbReference>
<evidence type="ECO:0000256" key="2">
    <source>
        <dbReference type="ARBA" id="ARBA00022448"/>
    </source>
</evidence>
<feature type="transmembrane region" description="Helical" evidence="6">
    <location>
        <begin position="149"/>
        <end position="168"/>
    </location>
</feature>
<keyword evidence="3 6" id="KW-0812">Transmembrane</keyword>
<protein>
    <submittedName>
        <fullName evidence="7">Mn2+/Fe2_transporter, NRAMP family</fullName>
    </submittedName>
</protein>
<evidence type="ECO:0000256" key="4">
    <source>
        <dbReference type="ARBA" id="ARBA00022989"/>
    </source>
</evidence>
<dbReference type="GO" id="GO:0034755">
    <property type="term" value="P:iron ion transmembrane transport"/>
    <property type="evidence" value="ECO:0007669"/>
    <property type="project" value="TreeGrafter"/>
</dbReference>
<feature type="transmembrane region" description="Helical" evidence="6">
    <location>
        <begin position="48"/>
        <end position="65"/>
    </location>
</feature>
<evidence type="ECO:0000313" key="7">
    <source>
        <dbReference type="EMBL" id="SPF44468.1"/>
    </source>
</evidence>
<reference evidence="8" key="1">
    <citation type="submission" date="2018-02" db="EMBL/GenBank/DDBJ databases">
        <authorList>
            <person name="Hausmann B."/>
        </authorList>
    </citation>
    <scope>NUCLEOTIDE SEQUENCE [LARGE SCALE GENOMIC DNA]</scope>
    <source>
        <strain evidence="8">Peat soil MAG SbF1</strain>
    </source>
</reference>
<sequence length="416" mass="45389">MWKNKISWRTFLMFLAVVGPGIITANVDNDAGGITTYAVAGAQFGYKFLWVFIPMTLALIIVQEMSARMGAVTGKGLADLIRENFGVRLTIFILIGLLIADVGNTVSEFAGVASSMEVFGLSKYIVVPLGALLVWLLVVKGTYQRVERVFLIASAIFITYILAGFLAHPNWGEVAKQTFIPSFSTNSAYIAMFVGLVGTTIAPWMQFYIQSAIVDKGITVKDYKYSRIDVIVGCLITDIVAIFIIVTTAATMHVAGISINDAKDAAIALRPLAGQYASILFAFGLFNASIFAATILPLATAYYVCEALGFEAGVDKSFQEAPQFYTLYTIIIILGAMIILIPNAPLVLIMLWSQVINGVLLPFVLVFMLVLINNKNLMGTYTNSRFFNWVAWGTTVIMVTLTLLLVITSLWPNLLG</sequence>
<keyword evidence="2" id="KW-0813">Transport</keyword>
<dbReference type="PANTHER" id="PTHR11706:SF33">
    <property type="entry name" value="NATURAL RESISTANCE-ASSOCIATED MACROPHAGE PROTEIN 2"/>
    <property type="match status" value="1"/>
</dbReference>
<keyword evidence="4 6" id="KW-1133">Transmembrane helix</keyword>
<evidence type="ECO:0000256" key="5">
    <source>
        <dbReference type="ARBA" id="ARBA00023136"/>
    </source>
</evidence>
<dbReference type="InterPro" id="IPR001046">
    <property type="entry name" value="NRAMP_fam"/>
</dbReference>
<feature type="transmembrane region" description="Helical" evidence="6">
    <location>
        <begin position="386"/>
        <end position="411"/>
    </location>
</feature>
<evidence type="ECO:0000256" key="6">
    <source>
        <dbReference type="SAM" id="Phobius"/>
    </source>
</evidence>
<dbReference type="AlphaFoldDB" id="A0A2U3KXV6"/>
<feature type="transmembrane region" description="Helical" evidence="6">
    <location>
        <begin position="85"/>
        <end position="106"/>
    </location>
</feature>
<feature type="transmembrane region" description="Helical" evidence="6">
    <location>
        <begin position="230"/>
        <end position="259"/>
    </location>
</feature>
<evidence type="ECO:0000256" key="3">
    <source>
        <dbReference type="ARBA" id="ARBA00022692"/>
    </source>
</evidence>
<feature type="transmembrane region" description="Helical" evidence="6">
    <location>
        <begin position="118"/>
        <end position="137"/>
    </location>
</feature>
<proteinExistence type="predicted"/>